<dbReference type="Proteomes" id="UP001602370">
    <property type="component" value="Unassembled WGS sequence"/>
</dbReference>
<dbReference type="SUPFAM" id="SSF47413">
    <property type="entry name" value="lambda repressor-like DNA-binding domains"/>
    <property type="match status" value="1"/>
</dbReference>
<feature type="region of interest" description="Disordered" evidence="1">
    <location>
        <begin position="107"/>
        <end position="143"/>
    </location>
</feature>
<sequence length="270" mass="30534">MGELAEYLRAARCKRGLTRRQLAMKLGCSITTVQRAEGGKTPPARDTVDGYIRVCVLDHTRAEALWGKAVSLRCGRTPRSYTQAPRPDLVRTADELGAALARVWEQNGRPSTREMERRAEGRYKETRAPLSRSTAERVSRRKSLPGSERTLRAYLVACEVPEAKFPMWVQAWGRVQGRRQAVRERERREAKRVIQKQAPEAKARMREAGLVPLDKFRGPVAPWSARHIPCDTVSRFRLRSVLEGTAHCPVCNELLPAVEAGTPQLWDQRS</sequence>
<evidence type="ECO:0000256" key="1">
    <source>
        <dbReference type="SAM" id="MobiDB-lite"/>
    </source>
</evidence>
<feature type="compositionally biased region" description="Basic and acidic residues" evidence="1">
    <location>
        <begin position="111"/>
        <end position="127"/>
    </location>
</feature>
<proteinExistence type="predicted"/>
<evidence type="ECO:0000313" key="3">
    <source>
        <dbReference type="EMBL" id="MFF5924178.1"/>
    </source>
</evidence>
<dbReference type="RefSeq" id="WP_388312115.1">
    <property type="nucleotide sequence ID" value="NZ_JBIBDZ010000019.1"/>
</dbReference>
<evidence type="ECO:0000313" key="4">
    <source>
        <dbReference type="Proteomes" id="UP001602370"/>
    </source>
</evidence>
<feature type="domain" description="HTH cro/C1-type" evidence="2">
    <location>
        <begin position="8"/>
        <end position="43"/>
    </location>
</feature>
<dbReference type="Gene3D" id="1.10.260.40">
    <property type="entry name" value="lambda repressor-like DNA-binding domains"/>
    <property type="match status" value="1"/>
</dbReference>
<accession>A0ABW6Y321</accession>
<dbReference type="CDD" id="cd00093">
    <property type="entry name" value="HTH_XRE"/>
    <property type="match status" value="1"/>
</dbReference>
<keyword evidence="4" id="KW-1185">Reference proteome</keyword>
<protein>
    <submittedName>
        <fullName evidence="3">Multiprotein-bridging factor 1 family protein</fullName>
    </submittedName>
</protein>
<organism evidence="3 4">
    <name type="scientific">Streptomyces flavochromogenes</name>
    <dbReference type="NCBI Taxonomy" id="68199"/>
    <lineage>
        <taxon>Bacteria</taxon>
        <taxon>Bacillati</taxon>
        <taxon>Actinomycetota</taxon>
        <taxon>Actinomycetes</taxon>
        <taxon>Kitasatosporales</taxon>
        <taxon>Streptomycetaceae</taxon>
        <taxon>Streptomyces</taxon>
    </lineage>
</organism>
<comment type="caution">
    <text evidence="3">The sequence shown here is derived from an EMBL/GenBank/DDBJ whole genome shotgun (WGS) entry which is preliminary data.</text>
</comment>
<evidence type="ECO:0000259" key="2">
    <source>
        <dbReference type="PROSITE" id="PS50943"/>
    </source>
</evidence>
<dbReference type="EMBL" id="JBIBDZ010000019">
    <property type="protein sequence ID" value="MFF5924178.1"/>
    <property type="molecule type" value="Genomic_DNA"/>
</dbReference>
<dbReference type="PROSITE" id="PS50943">
    <property type="entry name" value="HTH_CROC1"/>
    <property type="match status" value="1"/>
</dbReference>
<dbReference type="SMART" id="SM00530">
    <property type="entry name" value="HTH_XRE"/>
    <property type="match status" value="1"/>
</dbReference>
<gene>
    <name evidence="3" type="ORF">ACFY8C_38510</name>
</gene>
<dbReference type="Pfam" id="PF13560">
    <property type="entry name" value="HTH_31"/>
    <property type="match status" value="1"/>
</dbReference>
<dbReference type="InterPro" id="IPR010982">
    <property type="entry name" value="Lambda_DNA-bd_dom_sf"/>
</dbReference>
<reference evidence="3 4" key="1">
    <citation type="submission" date="2024-10" db="EMBL/GenBank/DDBJ databases">
        <title>The Natural Products Discovery Center: Release of the First 8490 Sequenced Strains for Exploring Actinobacteria Biosynthetic Diversity.</title>
        <authorList>
            <person name="Kalkreuter E."/>
            <person name="Kautsar S.A."/>
            <person name="Yang D."/>
            <person name="Bader C.D."/>
            <person name="Teijaro C.N."/>
            <person name="Fluegel L."/>
            <person name="Davis C.M."/>
            <person name="Simpson J.R."/>
            <person name="Lauterbach L."/>
            <person name="Steele A.D."/>
            <person name="Gui C."/>
            <person name="Meng S."/>
            <person name="Li G."/>
            <person name="Viehrig K."/>
            <person name="Ye F."/>
            <person name="Su P."/>
            <person name="Kiefer A.F."/>
            <person name="Nichols A."/>
            <person name="Cepeda A.J."/>
            <person name="Yan W."/>
            <person name="Fan B."/>
            <person name="Jiang Y."/>
            <person name="Adhikari A."/>
            <person name="Zheng C.-J."/>
            <person name="Schuster L."/>
            <person name="Cowan T.M."/>
            <person name="Smanski M.J."/>
            <person name="Chevrette M.G."/>
            <person name="De Carvalho L.P.S."/>
            <person name="Shen B."/>
        </authorList>
    </citation>
    <scope>NUCLEOTIDE SEQUENCE [LARGE SCALE GENOMIC DNA]</scope>
    <source>
        <strain evidence="3 4">NPDC012605</strain>
    </source>
</reference>
<name>A0ABW6Y321_9ACTN</name>
<dbReference type="InterPro" id="IPR001387">
    <property type="entry name" value="Cro/C1-type_HTH"/>
</dbReference>